<sequence length="58" mass="6096">MAPHLRTPGRIPIGSGRAPTELPWRWRGPSPLATLGPDRLAALAGVRCAGELAFPPAD</sequence>
<proteinExistence type="predicted"/>
<evidence type="ECO:0000313" key="2">
    <source>
        <dbReference type="EMBL" id="QJW99345.1"/>
    </source>
</evidence>
<accession>A0A6M5YZG5</accession>
<dbReference type="KEGG" id="ftj:FTUN_6953"/>
<feature type="region of interest" description="Disordered" evidence="1">
    <location>
        <begin position="1"/>
        <end position="25"/>
    </location>
</feature>
<protein>
    <submittedName>
        <fullName evidence="2">Uncharacterized protein</fullName>
    </submittedName>
</protein>
<organism evidence="2 3">
    <name type="scientific">Frigoriglobus tundricola</name>
    <dbReference type="NCBI Taxonomy" id="2774151"/>
    <lineage>
        <taxon>Bacteria</taxon>
        <taxon>Pseudomonadati</taxon>
        <taxon>Planctomycetota</taxon>
        <taxon>Planctomycetia</taxon>
        <taxon>Gemmatales</taxon>
        <taxon>Gemmataceae</taxon>
        <taxon>Frigoriglobus</taxon>
    </lineage>
</organism>
<gene>
    <name evidence="2" type="ORF">FTUN_6953</name>
</gene>
<evidence type="ECO:0000313" key="3">
    <source>
        <dbReference type="Proteomes" id="UP000503447"/>
    </source>
</evidence>
<reference evidence="3" key="1">
    <citation type="submission" date="2020-05" db="EMBL/GenBank/DDBJ databases">
        <title>Frigoriglobus tundricola gen. nov., sp. nov., a psychrotolerant cellulolytic planctomycete of the family Gemmataceae with two divergent copies of 16S rRNA gene.</title>
        <authorList>
            <person name="Kulichevskaya I.S."/>
            <person name="Ivanova A.A."/>
            <person name="Naumoff D.G."/>
            <person name="Beletsky A.V."/>
            <person name="Rijpstra W.I.C."/>
            <person name="Sinninghe Damste J.S."/>
            <person name="Mardanov A.V."/>
            <person name="Ravin N.V."/>
            <person name="Dedysh S.N."/>
        </authorList>
    </citation>
    <scope>NUCLEOTIDE SEQUENCE [LARGE SCALE GENOMIC DNA]</scope>
    <source>
        <strain evidence="3">PL17</strain>
    </source>
</reference>
<dbReference type="RefSeq" id="WP_171474328.1">
    <property type="nucleotide sequence ID" value="NZ_CP053452.2"/>
</dbReference>
<dbReference type="Proteomes" id="UP000503447">
    <property type="component" value="Chromosome"/>
</dbReference>
<dbReference type="EMBL" id="CP053452">
    <property type="protein sequence ID" value="QJW99345.1"/>
    <property type="molecule type" value="Genomic_DNA"/>
</dbReference>
<dbReference type="AlphaFoldDB" id="A0A6M5YZG5"/>
<keyword evidence="3" id="KW-1185">Reference proteome</keyword>
<name>A0A6M5YZG5_9BACT</name>
<evidence type="ECO:0000256" key="1">
    <source>
        <dbReference type="SAM" id="MobiDB-lite"/>
    </source>
</evidence>